<dbReference type="EMBL" id="LSRX01000813">
    <property type="protein sequence ID" value="OLP88458.1"/>
    <property type="molecule type" value="Genomic_DNA"/>
</dbReference>
<sequence length="227" mass="23026">MSPDLQPLTYQVGILRGNVKNRVCGAMTFLRCGGLLSLFFQAAAWPGSLSCDFSCMGGYTPGSSFGYMGIANVGATSGDTCKIATDVPSGGYTAGESYMVTVTSTTSLGQKLVSNGGTFSNGMVSDAAAKTTSMQHAWTAPSSGDVTFRALCGAGGSVDEMWAAAEVMVSAMVLNTTTTTTDPNATTSSTTTVDTTTTTTTDGGTTSAAAILCGAPALILAAIFQLW</sequence>
<feature type="region of interest" description="Disordered" evidence="1">
    <location>
        <begin position="178"/>
        <end position="199"/>
    </location>
</feature>
<reference evidence="2 3" key="1">
    <citation type="submission" date="2016-02" db="EMBL/GenBank/DDBJ databases">
        <title>Genome analysis of coral dinoflagellate symbionts highlights evolutionary adaptations to a symbiotic lifestyle.</title>
        <authorList>
            <person name="Aranda M."/>
            <person name="Li Y."/>
            <person name="Liew Y.J."/>
            <person name="Baumgarten S."/>
            <person name="Simakov O."/>
            <person name="Wilson M."/>
            <person name="Piel J."/>
            <person name="Ashoor H."/>
            <person name="Bougouffa S."/>
            <person name="Bajic V.B."/>
            <person name="Ryu T."/>
            <person name="Ravasi T."/>
            <person name="Bayer T."/>
            <person name="Micklem G."/>
            <person name="Kim H."/>
            <person name="Bhak J."/>
            <person name="Lajeunesse T.C."/>
            <person name="Voolstra C.R."/>
        </authorList>
    </citation>
    <scope>NUCLEOTIDE SEQUENCE [LARGE SCALE GENOMIC DNA]</scope>
    <source>
        <strain evidence="2 3">CCMP2467</strain>
    </source>
</reference>
<protein>
    <recommendedName>
        <fullName evidence="4">Reelin domain-containing protein</fullName>
    </recommendedName>
</protein>
<keyword evidence="3" id="KW-1185">Reference proteome</keyword>
<evidence type="ECO:0008006" key="4">
    <source>
        <dbReference type="Google" id="ProtNLM"/>
    </source>
</evidence>
<proteinExistence type="predicted"/>
<name>A0A1Q9CZW5_SYMMI</name>
<organism evidence="2 3">
    <name type="scientific">Symbiodinium microadriaticum</name>
    <name type="common">Dinoflagellate</name>
    <name type="synonym">Zooxanthella microadriatica</name>
    <dbReference type="NCBI Taxonomy" id="2951"/>
    <lineage>
        <taxon>Eukaryota</taxon>
        <taxon>Sar</taxon>
        <taxon>Alveolata</taxon>
        <taxon>Dinophyceae</taxon>
        <taxon>Suessiales</taxon>
        <taxon>Symbiodiniaceae</taxon>
        <taxon>Symbiodinium</taxon>
    </lineage>
</organism>
<evidence type="ECO:0000256" key="1">
    <source>
        <dbReference type="SAM" id="MobiDB-lite"/>
    </source>
</evidence>
<accession>A0A1Q9CZW5</accession>
<dbReference type="Proteomes" id="UP000186817">
    <property type="component" value="Unassembled WGS sequence"/>
</dbReference>
<dbReference type="OrthoDB" id="430936at2759"/>
<gene>
    <name evidence="2" type="ORF">AK812_SmicGene30193</name>
</gene>
<dbReference type="AlphaFoldDB" id="A0A1Q9CZW5"/>
<evidence type="ECO:0000313" key="2">
    <source>
        <dbReference type="EMBL" id="OLP88458.1"/>
    </source>
</evidence>
<comment type="caution">
    <text evidence="2">The sequence shown here is derived from an EMBL/GenBank/DDBJ whole genome shotgun (WGS) entry which is preliminary data.</text>
</comment>
<evidence type="ECO:0000313" key="3">
    <source>
        <dbReference type="Proteomes" id="UP000186817"/>
    </source>
</evidence>